<evidence type="ECO:0000313" key="6">
    <source>
        <dbReference type="Proteomes" id="UP000282322"/>
    </source>
</evidence>
<reference evidence="5 6" key="1">
    <citation type="submission" date="2018-11" db="EMBL/GenBank/DDBJ databases">
        <title>Taxonoimc description of Halomarina strain SPP-AMP-1.</title>
        <authorList>
            <person name="Pal Y."/>
            <person name="Srinivasana K."/>
            <person name="Verma A."/>
            <person name="Kumar P."/>
        </authorList>
    </citation>
    <scope>NUCLEOTIDE SEQUENCE [LARGE SCALE GENOMIC DNA]</scope>
    <source>
        <strain evidence="5 6">SPP-AMP-1</strain>
    </source>
</reference>
<feature type="domain" description="HVO-0513-like N-terminal" evidence="4">
    <location>
        <begin position="21"/>
        <end position="151"/>
    </location>
</feature>
<proteinExistence type="predicted"/>
<accession>A0A3P3R9W5</accession>
<name>A0A3P3R9W5_9EURY</name>
<keyword evidence="5" id="KW-0238">DNA-binding</keyword>
<dbReference type="AlphaFoldDB" id="A0A3P3R9W5"/>
<comment type="caution">
    <text evidence="5">The sequence shown here is derived from an EMBL/GenBank/DDBJ whole genome shotgun (WGS) entry which is preliminary data.</text>
</comment>
<dbReference type="InterPro" id="IPR056493">
    <property type="entry name" value="HVO_0513_N"/>
</dbReference>
<gene>
    <name evidence="5" type="ORF">EIK79_11125</name>
</gene>
<dbReference type="InterPro" id="IPR036388">
    <property type="entry name" value="WH-like_DNA-bd_sf"/>
</dbReference>
<dbReference type="EMBL" id="RRCH01000023">
    <property type="protein sequence ID" value="RRJ30125.1"/>
    <property type="molecule type" value="Genomic_DNA"/>
</dbReference>
<dbReference type="GO" id="GO:0003677">
    <property type="term" value="F:DNA binding"/>
    <property type="evidence" value="ECO:0007669"/>
    <property type="project" value="UniProtKB-KW"/>
</dbReference>
<keyword evidence="1" id="KW-0805">Transcription regulation</keyword>
<evidence type="ECO:0000256" key="1">
    <source>
        <dbReference type="ARBA" id="ARBA00023015"/>
    </source>
</evidence>
<dbReference type="PANTHER" id="PTHR34236:SF1">
    <property type="entry name" value="DIMETHYL SULFOXIDE REDUCTASE TRANSCRIPTIONAL ACTIVATOR"/>
    <property type="match status" value="1"/>
</dbReference>
<keyword evidence="6" id="KW-1185">Reference proteome</keyword>
<organism evidence="5 6">
    <name type="scientific">Halocatena pleomorpha</name>
    <dbReference type="NCBI Taxonomy" id="1785090"/>
    <lineage>
        <taxon>Archaea</taxon>
        <taxon>Methanobacteriati</taxon>
        <taxon>Methanobacteriota</taxon>
        <taxon>Stenosarchaea group</taxon>
        <taxon>Halobacteria</taxon>
        <taxon>Halobacteriales</taxon>
        <taxon>Natronomonadaceae</taxon>
        <taxon>Halocatena</taxon>
    </lineage>
</organism>
<dbReference type="Pfam" id="PF04967">
    <property type="entry name" value="HTH_10"/>
    <property type="match status" value="1"/>
</dbReference>
<keyword evidence="2" id="KW-0804">Transcription</keyword>
<feature type="domain" description="HTH bat-type" evidence="3">
    <location>
        <begin position="162"/>
        <end position="213"/>
    </location>
</feature>
<dbReference type="Proteomes" id="UP000282322">
    <property type="component" value="Unassembled WGS sequence"/>
</dbReference>
<evidence type="ECO:0000259" key="3">
    <source>
        <dbReference type="Pfam" id="PF04967"/>
    </source>
</evidence>
<dbReference type="PANTHER" id="PTHR34236">
    <property type="entry name" value="DIMETHYL SULFOXIDE REDUCTASE TRANSCRIPTIONAL ACTIVATOR"/>
    <property type="match status" value="1"/>
</dbReference>
<sequence>MWEVSYVMTPNQGYFDRAETIIWETGVRLESIRSMEFVADGSVVIVYEIDGSVDALRRCLENAPEKVVDYAVARDADPVVIQIRFYPDETLTQLLSVQRSFGVSVRFPIRYVRQDPASVEIVEVGPRTELNSRIRETRKLSSVYIEHVHPYHPSTPRWFAQLTDRQQEVLRTAVRTGYYRVPRETTHEDLAAELDCCASTVGQHLRRIEAELVASILPTGSSTGAT</sequence>
<evidence type="ECO:0000313" key="5">
    <source>
        <dbReference type="EMBL" id="RRJ30125.1"/>
    </source>
</evidence>
<dbReference type="InterPro" id="IPR007050">
    <property type="entry name" value="HTH_bacterioopsin"/>
</dbReference>
<dbReference type="Gene3D" id="1.10.10.10">
    <property type="entry name" value="Winged helix-like DNA-binding domain superfamily/Winged helix DNA-binding domain"/>
    <property type="match status" value="1"/>
</dbReference>
<evidence type="ECO:0000259" key="4">
    <source>
        <dbReference type="Pfam" id="PF24278"/>
    </source>
</evidence>
<evidence type="ECO:0000256" key="2">
    <source>
        <dbReference type="ARBA" id="ARBA00023163"/>
    </source>
</evidence>
<protein>
    <submittedName>
        <fullName evidence="5">DNA-binding protein</fullName>
    </submittedName>
</protein>
<dbReference type="Pfam" id="PF24278">
    <property type="entry name" value="HVO_0513_N"/>
    <property type="match status" value="1"/>
</dbReference>